<accession>A0A6A5YND5</accession>
<proteinExistence type="predicted"/>
<feature type="transmembrane region" description="Helical" evidence="1">
    <location>
        <begin position="194"/>
        <end position="215"/>
    </location>
</feature>
<evidence type="ECO:0000256" key="1">
    <source>
        <dbReference type="SAM" id="Phobius"/>
    </source>
</evidence>
<gene>
    <name evidence="2" type="ORF">BDV96DRAFT_672838</name>
</gene>
<dbReference type="EMBL" id="ML977352">
    <property type="protein sequence ID" value="KAF2107698.1"/>
    <property type="molecule type" value="Genomic_DNA"/>
</dbReference>
<reference evidence="2" key="1">
    <citation type="journal article" date="2020" name="Stud. Mycol.">
        <title>101 Dothideomycetes genomes: a test case for predicting lifestyles and emergence of pathogens.</title>
        <authorList>
            <person name="Haridas S."/>
            <person name="Albert R."/>
            <person name="Binder M."/>
            <person name="Bloem J."/>
            <person name="Labutti K."/>
            <person name="Salamov A."/>
            <person name="Andreopoulos B."/>
            <person name="Baker S."/>
            <person name="Barry K."/>
            <person name="Bills G."/>
            <person name="Bluhm B."/>
            <person name="Cannon C."/>
            <person name="Castanera R."/>
            <person name="Culley D."/>
            <person name="Daum C."/>
            <person name="Ezra D."/>
            <person name="Gonzalez J."/>
            <person name="Henrissat B."/>
            <person name="Kuo A."/>
            <person name="Liang C."/>
            <person name="Lipzen A."/>
            <person name="Lutzoni F."/>
            <person name="Magnuson J."/>
            <person name="Mondo S."/>
            <person name="Nolan M."/>
            <person name="Ohm R."/>
            <person name="Pangilinan J."/>
            <person name="Park H.-J."/>
            <person name="Ramirez L."/>
            <person name="Alfaro M."/>
            <person name="Sun H."/>
            <person name="Tritt A."/>
            <person name="Yoshinaga Y."/>
            <person name="Zwiers L.-H."/>
            <person name="Turgeon B."/>
            <person name="Goodwin S."/>
            <person name="Spatafora J."/>
            <person name="Crous P."/>
            <person name="Grigoriev I."/>
        </authorList>
    </citation>
    <scope>NUCLEOTIDE SEQUENCE</scope>
    <source>
        <strain evidence="2">CBS 627.86</strain>
    </source>
</reference>
<keyword evidence="1" id="KW-0812">Transmembrane</keyword>
<protein>
    <submittedName>
        <fullName evidence="2">Uncharacterized protein</fullName>
    </submittedName>
</protein>
<keyword evidence="1" id="KW-1133">Transmembrane helix</keyword>
<feature type="transmembrane region" description="Helical" evidence="1">
    <location>
        <begin position="258"/>
        <end position="279"/>
    </location>
</feature>
<dbReference type="Gene3D" id="3.30.40.10">
    <property type="entry name" value="Zinc/RING finger domain, C3HC4 (zinc finger)"/>
    <property type="match status" value="1"/>
</dbReference>
<dbReference type="InterPro" id="IPR013083">
    <property type="entry name" value="Znf_RING/FYVE/PHD"/>
</dbReference>
<keyword evidence="3" id="KW-1185">Reference proteome</keyword>
<sequence>MALLYNLPDVLKRYALTPLLLPVALPPDDQCPVCLRTYGTPNGCKPLQIDSCGHIIGSECFRSTVHRGFTRCLQDNQPLDVIEDFCWWWVKLICASWWFRTFCNWSVNLLSQDQQLLPLFNALMEDFWRDNSVGWRQLYNLWQGMMILPRLYLIGSTKLYLIVCVVYIGLRILFNVECFEFVLRRPGQHASVLSKILLAVGIDVLLIIASLVVLVTMRRRAIEGRGVVFKVMFGISTRLISVWFLWLPYGWLAPLALIWTPIIVYSISVAVVLAAGWWLPRRLW</sequence>
<dbReference type="AlphaFoldDB" id="A0A6A5YND5"/>
<feature type="transmembrane region" description="Helical" evidence="1">
    <location>
        <begin position="227"/>
        <end position="246"/>
    </location>
</feature>
<organism evidence="2 3">
    <name type="scientific">Lophiotrema nucula</name>
    <dbReference type="NCBI Taxonomy" id="690887"/>
    <lineage>
        <taxon>Eukaryota</taxon>
        <taxon>Fungi</taxon>
        <taxon>Dikarya</taxon>
        <taxon>Ascomycota</taxon>
        <taxon>Pezizomycotina</taxon>
        <taxon>Dothideomycetes</taxon>
        <taxon>Pleosporomycetidae</taxon>
        <taxon>Pleosporales</taxon>
        <taxon>Lophiotremataceae</taxon>
        <taxon>Lophiotrema</taxon>
    </lineage>
</organism>
<dbReference type="OrthoDB" id="3800373at2759"/>
<feature type="transmembrane region" description="Helical" evidence="1">
    <location>
        <begin position="151"/>
        <end position="174"/>
    </location>
</feature>
<dbReference type="Proteomes" id="UP000799770">
    <property type="component" value="Unassembled WGS sequence"/>
</dbReference>
<evidence type="ECO:0000313" key="2">
    <source>
        <dbReference type="EMBL" id="KAF2107698.1"/>
    </source>
</evidence>
<evidence type="ECO:0000313" key="3">
    <source>
        <dbReference type="Proteomes" id="UP000799770"/>
    </source>
</evidence>
<name>A0A6A5YND5_9PLEO</name>
<keyword evidence="1" id="KW-0472">Membrane</keyword>